<evidence type="ECO:0000313" key="2">
    <source>
        <dbReference type="EMBL" id="KAL1900130.1"/>
    </source>
</evidence>
<protein>
    <recommendedName>
        <fullName evidence="4">GTP binding protein</fullName>
    </recommendedName>
</protein>
<keyword evidence="3" id="KW-1185">Reference proteome</keyword>
<feature type="compositionally biased region" description="Polar residues" evidence="1">
    <location>
        <begin position="533"/>
        <end position="542"/>
    </location>
</feature>
<accession>A0ABR3ZHE5</accession>
<dbReference type="PANTHER" id="PTHR10957">
    <property type="entry name" value="RAP1 GTPASE-GDP DISSOCIATION STIMULATOR 1"/>
    <property type="match status" value="1"/>
</dbReference>
<gene>
    <name evidence="2" type="ORF">Sste5346_002440</name>
</gene>
<feature type="region of interest" description="Disordered" evidence="1">
    <location>
        <begin position="521"/>
        <end position="576"/>
    </location>
</feature>
<name>A0ABR3ZHE5_9PEZI</name>
<feature type="compositionally biased region" description="Polar residues" evidence="1">
    <location>
        <begin position="681"/>
        <end position="693"/>
    </location>
</feature>
<evidence type="ECO:0008006" key="4">
    <source>
        <dbReference type="Google" id="ProtNLM"/>
    </source>
</evidence>
<comment type="caution">
    <text evidence="2">The sequence shown here is derived from an EMBL/GenBank/DDBJ whole genome shotgun (WGS) entry which is preliminary data.</text>
</comment>
<dbReference type="EMBL" id="JAWCUI010000010">
    <property type="protein sequence ID" value="KAL1900130.1"/>
    <property type="molecule type" value="Genomic_DNA"/>
</dbReference>
<feature type="region of interest" description="Disordered" evidence="1">
    <location>
        <begin position="681"/>
        <end position="703"/>
    </location>
</feature>
<feature type="compositionally biased region" description="Low complexity" evidence="1">
    <location>
        <begin position="543"/>
        <end position="553"/>
    </location>
</feature>
<feature type="region of interest" description="Disordered" evidence="1">
    <location>
        <begin position="14"/>
        <end position="34"/>
    </location>
</feature>
<reference evidence="2 3" key="1">
    <citation type="journal article" date="2024" name="IMA Fungus">
        <title>IMA Genome - F19 : A genome assembly and annotation guide to empower mycologists, including annotated draft genome sequences of Ceratocystis pirilliformis, Diaporthe australafricana, Fusarium ophioides, Paecilomyces lecythidis, and Sporothrix stenoceras.</title>
        <authorList>
            <person name="Aylward J."/>
            <person name="Wilson A.M."/>
            <person name="Visagie C.M."/>
            <person name="Spraker J."/>
            <person name="Barnes I."/>
            <person name="Buitendag C."/>
            <person name="Ceriani C."/>
            <person name="Del Mar Angel L."/>
            <person name="du Plessis D."/>
            <person name="Fuchs T."/>
            <person name="Gasser K."/>
            <person name="Kramer D."/>
            <person name="Li W."/>
            <person name="Munsamy K."/>
            <person name="Piso A."/>
            <person name="Price J.L."/>
            <person name="Sonnekus B."/>
            <person name="Thomas C."/>
            <person name="van der Nest A."/>
            <person name="van Dijk A."/>
            <person name="van Heerden A."/>
            <person name="van Vuuren N."/>
            <person name="Yilmaz N."/>
            <person name="Duong T.A."/>
            <person name="van der Merwe N.A."/>
            <person name="Wingfield M.J."/>
            <person name="Wingfield B.D."/>
        </authorList>
    </citation>
    <scope>NUCLEOTIDE SEQUENCE [LARGE SCALE GENOMIC DNA]</scope>
    <source>
        <strain evidence="2 3">CMW 5346</strain>
    </source>
</reference>
<dbReference type="Gene3D" id="1.25.10.10">
    <property type="entry name" value="Leucine-rich Repeat Variant"/>
    <property type="match status" value="2"/>
</dbReference>
<dbReference type="InterPro" id="IPR040144">
    <property type="entry name" value="RAP1GDS1"/>
</dbReference>
<dbReference type="InterPro" id="IPR011989">
    <property type="entry name" value="ARM-like"/>
</dbReference>
<feature type="compositionally biased region" description="Acidic residues" evidence="1">
    <location>
        <begin position="521"/>
        <end position="532"/>
    </location>
</feature>
<feature type="compositionally biased region" description="Polar residues" evidence="1">
    <location>
        <begin position="19"/>
        <end position="30"/>
    </location>
</feature>
<sequence length="792" mass="84990">MRPADIQLLFERAGPASGFSGQNGASSMSPGGTGELTAAEKAQRVASLQQVLLAVQQYWIAGSPSMDLAAEILGDGSRDASWRIPIGESGLLDFFLGILSVDGLRQSLKIHTLRLIGNSCADEDENRARVVVGNQLGRIVSLLGDDSILAFVIPVLYNICVDYEPAQLQAINANLSRGLISIVSGPRLVQCRAFLNIICKLLGLLIANELEVSVADPATPAYLLQLATSPENALDIEEFSVLVSVALAYLTYEPFQEGLIRQNSVQALLTAFSDSYTKYDVAQMDPEDAADYKALGNRFMHVIADVVALPSFEAHYSLNSIPVQMLQSWVSNTYTNVHLKTAGCIALGNLARSDQSSTYFVHEVKIHLPLIQFLSTPYASLLDLSPDAATEGISPSSQLVYAVLSYLKNLAIPIVNKPILGTLLDPPANILPRLWNSTDNQPQVQFAAVSLTRLLITSCPANVRRICAPLSSDPASPAHDRSNLHVLISLFKRTEAENTKTEAARAIAAVCRVLHTSSDSEDVLPEDWEPSDETSPYTGSIQTNNSGFSSSEPSPNPPSVPTSTSNDKDDTVVPDAAALPDSSALLRRARFYAAHMDMSDCLTYLVTQTRFPVLRSETWFVSAVLSRSTDGAHLVMRALQPFEACRALVEAVSGRDLVEGHRLPGGASLLSDDELLTMTDSTGAPVSLPSASEQGGKPDEGADNIIAETPSSSGGANIDGLGLEPQQVDPAQVASMARIDRENGLVLIAEIMKSYAHFLPPFRRGVFEQLLQTGGALVVSARSEMSMGMIAM</sequence>
<evidence type="ECO:0000313" key="3">
    <source>
        <dbReference type="Proteomes" id="UP001583186"/>
    </source>
</evidence>
<dbReference type="InterPro" id="IPR016024">
    <property type="entry name" value="ARM-type_fold"/>
</dbReference>
<dbReference type="Proteomes" id="UP001583186">
    <property type="component" value="Unassembled WGS sequence"/>
</dbReference>
<dbReference type="SUPFAM" id="SSF48371">
    <property type="entry name" value="ARM repeat"/>
    <property type="match status" value="1"/>
</dbReference>
<evidence type="ECO:0000256" key="1">
    <source>
        <dbReference type="SAM" id="MobiDB-lite"/>
    </source>
</evidence>
<proteinExistence type="predicted"/>
<organism evidence="2 3">
    <name type="scientific">Sporothrix stenoceras</name>
    <dbReference type="NCBI Taxonomy" id="5173"/>
    <lineage>
        <taxon>Eukaryota</taxon>
        <taxon>Fungi</taxon>
        <taxon>Dikarya</taxon>
        <taxon>Ascomycota</taxon>
        <taxon>Pezizomycotina</taxon>
        <taxon>Sordariomycetes</taxon>
        <taxon>Sordariomycetidae</taxon>
        <taxon>Ophiostomatales</taxon>
        <taxon>Ophiostomataceae</taxon>
        <taxon>Sporothrix</taxon>
    </lineage>
</organism>